<dbReference type="Proteomes" id="UP000250086">
    <property type="component" value="Unassembled WGS sequence"/>
</dbReference>
<feature type="disulfide bond" description="Redox-active" evidence="17">
    <location>
        <begin position="196"/>
        <end position="198"/>
    </location>
</feature>
<evidence type="ECO:0000313" key="19">
    <source>
        <dbReference type="Proteomes" id="UP000250086"/>
    </source>
</evidence>
<evidence type="ECO:0000256" key="17">
    <source>
        <dbReference type="HAMAP-Rule" id="MF_02089"/>
    </source>
</evidence>
<feature type="binding site" evidence="17">
    <location>
        <position position="34"/>
    </location>
    <ligand>
        <name>[4Fe-4S] cluster</name>
        <dbReference type="ChEBI" id="CHEBI:49883"/>
    </ligand>
</feature>
<dbReference type="EC" id="1.17.99.6" evidence="4 17"/>
<organism evidence="18 19">
    <name type="scientific">Anaerobiospirillum thomasii</name>
    <dbReference type="NCBI Taxonomy" id="179995"/>
    <lineage>
        <taxon>Bacteria</taxon>
        <taxon>Pseudomonadati</taxon>
        <taxon>Pseudomonadota</taxon>
        <taxon>Gammaproteobacteria</taxon>
        <taxon>Aeromonadales</taxon>
        <taxon>Succinivibrionaceae</taxon>
        <taxon>Anaerobiospirillum</taxon>
    </lineage>
</organism>
<evidence type="ECO:0000256" key="2">
    <source>
        <dbReference type="ARBA" id="ARBA00004691"/>
    </source>
</evidence>
<evidence type="ECO:0000256" key="14">
    <source>
        <dbReference type="ARBA" id="ARBA00023284"/>
    </source>
</evidence>
<keyword evidence="19" id="KW-1185">Reference proteome</keyword>
<keyword evidence="9 17" id="KW-0671">Queuosine biosynthesis</keyword>
<gene>
    <name evidence="17" type="primary">queH</name>
    <name evidence="18" type="ORF">NCTC13093_00645</name>
</gene>
<keyword evidence="8 17" id="KW-0479">Metal-binding</keyword>
<comment type="function">
    <text evidence="1 17">Catalyzes the conversion of epoxyqueuosine (oQ) to queuosine (Q), which is a hypermodified base found in the wobble positions of tRNA(Asp), tRNA(Asn), tRNA(His) and tRNA(Tyr).</text>
</comment>
<reference evidence="18 19" key="1">
    <citation type="submission" date="2018-06" db="EMBL/GenBank/DDBJ databases">
        <authorList>
            <consortium name="Pathogen Informatics"/>
            <person name="Doyle S."/>
        </authorList>
    </citation>
    <scope>NUCLEOTIDE SEQUENCE [LARGE SCALE GENOMIC DNA]</scope>
    <source>
        <strain evidence="18 19">NCTC13093</strain>
    </source>
</reference>
<keyword evidence="11 17" id="KW-0408">Iron</keyword>
<evidence type="ECO:0000256" key="15">
    <source>
        <dbReference type="ARBA" id="ARBA00031446"/>
    </source>
</evidence>
<keyword evidence="7 17" id="KW-0819">tRNA processing</keyword>
<dbReference type="InterPro" id="IPR003828">
    <property type="entry name" value="QueH"/>
</dbReference>
<evidence type="ECO:0000256" key="7">
    <source>
        <dbReference type="ARBA" id="ARBA00022694"/>
    </source>
</evidence>
<accession>A0A2X0V440</accession>
<feature type="binding site" evidence="17">
    <location>
        <position position="35"/>
    </location>
    <ligand>
        <name>[4Fe-4S] cluster</name>
        <dbReference type="ChEBI" id="CHEBI:49883"/>
    </ligand>
</feature>
<keyword evidence="10 17" id="KW-0560">Oxidoreductase</keyword>
<keyword evidence="12 17" id="KW-0411">Iron-sulfur</keyword>
<feature type="binding site" evidence="17">
    <location>
        <position position="113"/>
    </location>
    <ligand>
        <name>[4Fe-4S] cluster</name>
        <dbReference type="ChEBI" id="CHEBI:49883"/>
    </ligand>
</feature>
<evidence type="ECO:0000256" key="6">
    <source>
        <dbReference type="ARBA" id="ARBA00022485"/>
    </source>
</evidence>
<evidence type="ECO:0000256" key="4">
    <source>
        <dbReference type="ARBA" id="ARBA00012622"/>
    </source>
</evidence>
<evidence type="ECO:0000256" key="9">
    <source>
        <dbReference type="ARBA" id="ARBA00022785"/>
    </source>
</evidence>
<dbReference type="AlphaFoldDB" id="A0A2X0V440"/>
<name>A0A2X0V440_9GAMM</name>
<feature type="binding site" evidence="17">
    <location>
        <position position="116"/>
    </location>
    <ligand>
        <name>[4Fe-4S] cluster</name>
        <dbReference type="ChEBI" id="CHEBI:49883"/>
    </ligand>
</feature>
<comment type="catalytic activity">
    <reaction evidence="16 17">
        <text>epoxyqueuosine(34) in tRNA + AH2 = queuosine(34) in tRNA + A + H2O</text>
        <dbReference type="Rhea" id="RHEA:32159"/>
        <dbReference type="Rhea" id="RHEA-COMP:18571"/>
        <dbReference type="Rhea" id="RHEA-COMP:18582"/>
        <dbReference type="ChEBI" id="CHEBI:13193"/>
        <dbReference type="ChEBI" id="CHEBI:15377"/>
        <dbReference type="ChEBI" id="CHEBI:17499"/>
        <dbReference type="ChEBI" id="CHEBI:194431"/>
        <dbReference type="ChEBI" id="CHEBI:194443"/>
        <dbReference type="EC" id="1.17.99.6"/>
    </reaction>
</comment>
<evidence type="ECO:0000256" key="13">
    <source>
        <dbReference type="ARBA" id="ARBA00023157"/>
    </source>
</evidence>
<evidence type="ECO:0000313" key="18">
    <source>
        <dbReference type="EMBL" id="SPT69279.1"/>
    </source>
</evidence>
<dbReference type="Pfam" id="PF02677">
    <property type="entry name" value="QueH"/>
    <property type="match status" value="1"/>
</dbReference>
<evidence type="ECO:0000256" key="10">
    <source>
        <dbReference type="ARBA" id="ARBA00023002"/>
    </source>
</evidence>
<comment type="pathway">
    <text evidence="2 17">tRNA modification; tRNA-queuosine biosynthesis.</text>
</comment>
<dbReference type="UniPathway" id="UPA00392"/>
<keyword evidence="13 17" id="KW-1015">Disulfide bond</keyword>
<evidence type="ECO:0000256" key="8">
    <source>
        <dbReference type="ARBA" id="ARBA00022723"/>
    </source>
</evidence>
<proteinExistence type="inferred from homology"/>
<dbReference type="PANTHER" id="PTHR36701:SF1">
    <property type="entry name" value="EPOXYQUEUOSINE REDUCTASE QUEH"/>
    <property type="match status" value="1"/>
</dbReference>
<dbReference type="PANTHER" id="PTHR36701">
    <property type="entry name" value="EPOXYQUEUOSINE REDUCTASE QUEH"/>
    <property type="match status" value="1"/>
</dbReference>
<keyword evidence="14 17" id="KW-0676">Redox-active center</keyword>
<keyword evidence="6 17" id="KW-0004">4Fe-4S</keyword>
<dbReference type="HAMAP" id="MF_02089">
    <property type="entry name" value="QueH"/>
    <property type="match status" value="1"/>
</dbReference>
<sequence>MSVIIRRLPQSFGNSPKMDLHLPGDAKEVVMHCCCAPCAGAVLECFKANDISPVVFFYNPNIHPLDEYEKRRDELISLCSLLNFEVVVGDYDTKTWFEKIKGLENEPERGARCTVCFTHRLTVTALFAKERGINLFTSTLATSRWKNKKQVDHCGQEAQNAVEGSIYWDQDWRKQGLVGRRYELVKEFDFYNQQYCGCVYSQEGTQYVRNVLVDNTPRDK</sequence>
<comment type="similarity">
    <text evidence="3 17">Belongs to the QueH family.</text>
</comment>
<protein>
    <recommendedName>
        <fullName evidence="5 17">Epoxyqueuosine reductase QueH</fullName>
        <ecNumber evidence="4 17">1.17.99.6</ecNumber>
    </recommendedName>
    <alternativeName>
        <fullName evidence="15 17">Queuosine biosynthesis protein QueH</fullName>
    </alternativeName>
</protein>
<dbReference type="GO" id="GO:0052693">
    <property type="term" value="F:epoxyqueuosine reductase activity"/>
    <property type="evidence" value="ECO:0007669"/>
    <property type="project" value="UniProtKB-UniRule"/>
</dbReference>
<dbReference type="EMBL" id="UAPV01000001">
    <property type="protein sequence ID" value="SPT69279.1"/>
    <property type="molecule type" value="Genomic_DNA"/>
</dbReference>
<dbReference type="GO" id="GO:0046872">
    <property type="term" value="F:metal ion binding"/>
    <property type="evidence" value="ECO:0007669"/>
    <property type="project" value="UniProtKB-KW"/>
</dbReference>
<dbReference type="GO" id="GO:0008616">
    <property type="term" value="P:tRNA queuosine(34) biosynthetic process"/>
    <property type="evidence" value="ECO:0007669"/>
    <property type="project" value="UniProtKB-UniRule"/>
</dbReference>
<evidence type="ECO:0000256" key="11">
    <source>
        <dbReference type="ARBA" id="ARBA00023004"/>
    </source>
</evidence>
<evidence type="ECO:0000256" key="1">
    <source>
        <dbReference type="ARBA" id="ARBA00002268"/>
    </source>
</evidence>
<evidence type="ECO:0000256" key="5">
    <source>
        <dbReference type="ARBA" id="ARBA00016895"/>
    </source>
</evidence>
<evidence type="ECO:0000256" key="3">
    <source>
        <dbReference type="ARBA" id="ARBA00008207"/>
    </source>
</evidence>
<evidence type="ECO:0000256" key="16">
    <source>
        <dbReference type="ARBA" id="ARBA00047415"/>
    </source>
</evidence>
<dbReference type="GO" id="GO:0051539">
    <property type="term" value="F:4 iron, 4 sulfur cluster binding"/>
    <property type="evidence" value="ECO:0007669"/>
    <property type="project" value="UniProtKB-UniRule"/>
</dbReference>
<evidence type="ECO:0000256" key="12">
    <source>
        <dbReference type="ARBA" id="ARBA00023014"/>
    </source>
</evidence>